<dbReference type="GO" id="GO:0016740">
    <property type="term" value="F:transferase activity"/>
    <property type="evidence" value="ECO:0007669"/>
    <property type="project" value="UniProtKB-KW"/>
</dbReference>
<dbReference type="PANTHER" id="PTHR31896">
    <property type="entry name" value="FAMILY REGULATORY PROTEIN, PUTATIVE (AFU_ORTHOLOGUE AFUA_3G14730)-RELATED"/>
    <property type="match status" value="1"/>
</dbReference>
<evidence type="ECO:0000313" key="2">
    <source>
        <dbReference type="EMBL" id="QBZ53384.1"/>
    </source>
</evidence>
<sequence length="471" mass="52316">MASVTSFPEVPRLTQIERIGPKGYLRYVFNFALPEDYDLEAVAAALQTGYDATKERMGILRCEAMPDPDAGQEGVFKPVEMPADDEIDKITVKDLRKTFGQTHAQLRDKGFPVSAFEADVVMRRGVWPQPGERLPISLLQANFIEGGLVLTWCILHVFGDGTTFHQWMRIWAEEVRKAEGVEITEPLVFDSAMWTDREQIMKPSGKNAGRPEDHPEYTVLPFTPPGMPPKMLSDAHRGKVFYFSPEALKELKAEADPKTKALQDIGGQDWVSTNDALSALLWRTVMSVQHGHMLDQLEGDPVSVFNVAIDGRQRTNPAVHPATLGCFLEYVAASASVRDMLDPAKTSVADLAVLIRKAVARATKEHTDDVMTLAAKLEDVNRLVPTAFLDVPGFHCIQTSWVGFELYGLEWGPRLGKVEAVRSPHVGVINGLQVVFPILPDGGWEVLVGVEESCLDRLMEEPLWNKFAKAK</sequence>
<dbReference type="InterPro" id="IPR051283">
    <property type="entry name" value="Sec_Metabolite_Acyltrans"/>
</dbReference>
<keyword evidence="1" id="KW-0808">Transferase</keyword>
<evidence type="ECO:0000256" key="1">
    <source>
        <dbReference type="ARBA" id="ARBA00022679"/>
    </source>
</evidence>
<name>A0A4P7N0V5_PYROR</name>
<dbReference type="PANTHER" id="PTHR31896:SF64">
    <property type="entry name" value="TRICHOTHECENE 3-O-ACETYLTRANSFERASE"/>
    <property type="match status" value="1"/>
</dbReference>
<dbReference type="InterPro" id="IPR023213">
    <property type="entry name" value="CAT-like_dom_sf"/>
</dbReference>
<dbReference type="Pfam" id="PF02458">
    <property type="entry name" value="Transferase"/>
    <property type="match status" value="1"/>
</dbReference>
<reference evidence="2 3" key="1">
    <citation type="journal article" date="2019" name="Mol. Biol. Evol.">
        <title>Blast fungal genomes show frequent chromosomal changes, gene gains and losses, and effector gene turnover.</title>
        <authorList>
            <person name="Gomez Luciano L.B."/>
            <person name="Jason Tsai I."/>
            <person name="Chuma I."/>
            <person name="Tosa Y."/>
            <person name="Chen Y.H."/>
            <person name="Li J.Y."/>
            <person name="Li M.Y."/>
            <person name="Jade Lu M.Y."/>
            <person name="Nakayashiki H."/>
            <person name="Li W.H."/>
        </authorList>
    </citation>
    <scope>NUCLEOTIDE SEQUENCE [LARGE SCALE GENOMIC DNA]</scope>
    <source>
        <strain evidence="2">MZ5-1-6</strain>
    </source>
</reference>
<proteinExistence type="predicted"/>
<accession>A0A4P7N0V5</accession>
<dbReference type="Gene3D" id="3.30.559.10">
    <property type="entry name" value="Chloramphenicol acetyltransferase-like domain"/>
    <property type="match status" value="2"/>
</dbReference>
<dbReference type="EMBL" id="CP034204">
    <property type="protein sequence ID" value="QBZ53384.1"/>
    <property type="molecule type" value="Genomic_DNA"/>
</dbReference>
<evidence type="ECO:0000313" key="3">
    <source>
        <dbReference type="Proteomes" id="UP000294847"/>
    </source>
</evidence>
<organism evidence="2 3">
    <name type="scientific">Pyricularia oryzae</name>
    <name type="common">Rice blast fungus</name>
    <name type="synonym">Magnaporthe oryzae</name>
    <dbReference type="NCBI Taxonomy" id="318829"/>
    <lineage>
        <taxon>Eukaryota</taxon>
        <taxon>Fungi</taxon>
        <taxon>Dikarya</taxon>
        <taxon>Ascomycota</taxon>
        <taxon>Pezizomycotina</taxon>
        <taxon>Sordariomycetes</taxon>
        <taxon>Sordariomycetidae</taxon>
        <taxon>Magnaporthales</taxon>
        <taxon>Pyriculariaceae</taxon>
        <taxon>Pyricularia</taxon>
    </lineage>
</organism>
<gene>
    <name evidence="2" type="ORF">PoMZ_09062</name>
</gene>
<dbReference type="Proteomes" id="UP000294847">
    <property type="component" value="Chromosome 1"/>
</dbReference>
<dbReference type="AlphaFoldDB" id="A0A4P7N0V5"/>
<protein>
    <submittedName>
        <fullName evidence="2">Uncharacterized protein</fullName>
    </submittedName>
</protein>